<protein>
    <submittedName>
        <fullName evidence="2">Uncharacterized protein</fullName>
    </submittedName>
</protein>
<reference evidence="2 3" key="1">
    <citation type="submission" date="2016-10" db="EMBL/GenBank/DDBJ databases">
        <authorList>
            <person name="Varghese N."/>
            <person name="Submissions S."/>
        </authorList>
    </citation>
    <scope>NUCLEOTIDE SEQUENCE [LARGE SCALE GENOMIC DNA]</scope>
    <source>
        <strain evidence="2 3">GMCC 1.11211</strain>
    </source>
</reference>
<proteinExistence type="predicted"/>
<evidence type="ECO:0000256" key="1">
    <source>
        <dbReference type="SAM" id="MobiDB-lite"/>
    </source>
</evidence>
<keyword evidence="3" id="KW-1185">Reference proteome</keyword>
<evidence type="ECO:0000313" key="2">
    <source>
        <dbReference type="EMBL" id="SFH43031.1"/>
    </source>
</evidence>
<dbReference type="Proteomes" id="UP000199681">
    <property type="component" value="Unassembled WGS sequence"/>
</dbReference>
<sequence>MEEVMHHRVHEWACVRDTCPKRFHPTFEELIDPELLIVMGRPDCYRCHQRRDMTRVGNVVRFECSNPNCNELWRLISAKNKRARAIVSQAAAATILPTDPGAAGRIRSTTGAPRSAVASARRPAAR</sequence>
<dbReference type="EMBL" id="FOPW01000005">
    <property type="protein sequence ID" value="SFH43031.1"/>
    <property type="molecule type" value="Genomic_DNA"/>
</dbReference>
<feature type="region of interest" description="Disordered" evidence="1">
    <location>
        <begin position="98"/>
        <end position="126"/>
    </location>
</feature>
<organism evidence="2 3">
    <name type="scientific">Cryobacterium levicorallinum</name>
    <dbReference type="NCBI Taxonomy" id="995038"/>
    <lineage>
        <taxon>Bacteria</taxon>
        <taxon>Bacillati</taxon>
        <taxon>Actinomycetota</taxon>
        <taxon>Actinomycetes</taxon>
        <taxon>Micrococcales</taxon>
        <taxon>Microbacteriaceae</taxon>
        <taxon>Cryobacterium</taxon>
    </lineage>
</organism>
<comment type="caution">
    <text evidence="2">The sequence shown here is derived from an EMBL/GenBank/DDBJ whole genome shotgun (WGS) entry which is preliminary data.</text>
</comment>
<feature type="compositionally biased region" description="Low complexity" evidence="1">
    <location>
        <begin position="112"/>
        <end position="126"/>
    </location>
</feature>
<name>A0ABY1ECD9_9MICO</name>
<gene>
    <name evidence="2" type="ORF">SAMN05216274_10556</name>
</gene>
<accession>A0ABY1ECD9</accession>
<evidence type="ECO:0000313" key="3">
    <source>
        <dbReference type="Proteomes" id="UP000199681"/>
    </source>
</evidence>